<dbReference type="KEGG" id="dzi:111310620"/>
<evidence type="ECO:0000256" key="3">
    <source>
        <dbReference type="SAM" id="MobiDB-lite"/>
    </source>
</evidence>
<organism evidence="4 5">
    <name type="scientific">Durio zibethinus</name>
    <name type="common">Durian</name>
    <dbReference type="NCBI Taxonomy" id="66656"/>
    <lineage>
        <taxon>Eukaryota</taxon>
        <taxon>Viridiplantae</taxon>
        <taxon>Streptophyta</taxon>
        <taxon>Embryophyta</taxon>
        <taxon>Tracheophyta</taxon>
        <taxon>Spermatophyta</taxon>
        <taxon>Magnoliopsida</taxon>
        <taxon>eudicotyledons</taxon>
        <taxon>Gunneridae</taxon>
        <taxon>Pentapetalae</taxon>
        <taxon>rosids</taxon>
        <taxon>malvids</taxon>
        <taxon>Malvales</taxon>
        <taxon>Malvaceae</taxon>
        <taxon>Helicteroideae</taxon>
        <taxon>Durio</taxon>
    </lineage>
</organism>
<sequence>MYAEFSRVSLLSMSNSGLFLVKDEEEGSEFDILKRPVLEFQEESQAAATSSHDDEEREIQGDHEEIKGEENNVTATSEESGKKKKMISLGELKATDDDDDGFKTPTSLDHKIPVIKQCPPAPRKPKPLPSNKRKASPSSSNSARTRRNLQLDFSQEVESLCPGALLFGLHCKVKIARSQDHNQ</sequence>
<reference evidence="5" key="1">
    <citation type="submission" date="2025-08" db="UniProtKB">
        <authorList>
            <consortium name="RefSeq"/>
        </authorList>
    </citation>
    <scope>IDENTIFICATION</scope>
    <source>
        <tissue evidence="5">Fruit stalk</tissue>
    </source>
</reference>
<gene>
    <name evidence="5" type="primary">LOC111310620</name>
</gene>
<keyword evidence="2" id="KW-0131">Cell cycle</keyword>
<accession>A0A6P6ALU2</accession>
<dbReference type="GeneID" id="111310620"/>
<dbReference type="InterPro" id="IPR040389">
    <property type="entry name" value="SMR"/>
</dbReference>
<dbReference type="PANTHER" id="PTHR33142">
    <property type="entry name" value="CYCLIN-DEPENDENT PROTEIN KINASE INHIBITOR SMR13"/>
    <property type="match status" value="1"/>
</dbReference>
<keyword evidence="4" id="KW-1185">Reference proteome</keyword>
<dbReference type="GO" id="GO:0004860">
    <property type="term" value="F:protein kinase inhibitor activity"/>
    <property type="evidence" value="ECO:0007669"/>
    <property type="project" value="UniProtKB-KW"/>
</dbReference>
<dbReference type="PANTHER" id="PTHR33142:SF65">
    <property type="entry name" value="CYCLIN-DEPENDENT PROTEIN KINASE INHIBITOR SMR2-LIKE"/>
    <property type="match status" value="1"/>
</dbReference>
<evidence type="ECO:0000313" key="4">
    <source>
        <dbReference type="Proteomes" id="UP000515121"/>
    </source>
</evidence>
<dbReference type="RefSeq" id="XP_022765817.1">
    <property type="nucleotide sequence ID" value="XM_022910082.1"/>
</dbReference>
<dbReference type="OrthoDB" id="1933617at2759"/>
<keyword evidence="1" id="KW-0649">Protein kinase inhibitor</keyword>
<evidence type="ECO:0000256" key="2">
    <source>
        <dbReference type="ARBA" id="ARBA00023306"/>
    </source>
</evidence>
<evidence type="ECO:0000256" key="1">
    <source>
        <dbReference type="ARBA" id="ARBA00023013"/>
    </source>
</evidence>
<dbReference type="AlphaFoldDB" id="A0A6P6ALU2"/>
<feature type="region of interest" description="Disordered" evidence="3">
    <location>
        <begin position="42"/>
        <end position="149"/>
    </location>
</feature>
<dbReference type="GO" id="GO:0032875">
    <property type="term" value="P:regulation of DNA endoreduplication"/>
    <property type="evidence" value="ECO:0007669"/>
    <property type="project" value="InterPro"/>
</dbReference>
<name>A0A6P6ALU2_DURZI</name>
<dbReference type="GO" id="GO:0005634">
    <property type="term" value="C:nucleus"/>
    <property type="evidence" value="ECO:0007669"/>
    <property type="project" value="TreeGrafter"/>
</dbReference>
<proteinExistence type="predicted"/>
<dbReference type="Proteomes" id="UP000515121">
    <property type="component" value="Unplaced"/>
</dbReference>
<feature type="compositionally biased region" description="Basic and acidic residues" evidence="3">
    <location>
        <begin position="51"/>
        <end position="70"/>
    </location>
</feature>
<feature type="compositionally biased region" description="Basic residues" evidence="3">
    <location>
        <begin position="123"/>
        <end position="135"/>
    </location>
</feature>
<evidence type="ECO:0000313" key="5">
    <source>
        <dbReference type="RefSeq" id="XP_022765817.1"/>
    </source>
</evidence>
<protein>
    <submittedName>
        <fullName evidence="5">Uncharacterized protein LOC111310620</fullName>
    </submittedName>
</protein>